<keyword evidence="5" id="KW-1185">Reference proteome</keyword>
<dbReference type="InterPro" id="IPR009075">
    <property type="entry name" value="AcylCo_DH/oxidase_C"/>
</dbReference>
<dbReference type="Pfam" id="PF00441">
    <property type="entry name" value="Acyl-CoA_dh_1"/>
    <property type="match status" value="1"/>
</dbReference>
<organism evidence="4 5">
    <name type="scientific">Streptomyces rishiriensis</name>
    <dbReference type="NCBI Taxonomy" id="68264"/>
    <lineage>
        <taxon>Bacteria</taxon>
        <taxon>Bacillati</taxon>
        <taxon>Actinomycetota</taxon>
        <taxon>Actinomycetes</taxon>
        <taxon>Kitasatosporales</taxon>
        <taxon>Streptomycetaceae</taxon>
        <taxon>Streptomyces</taxon>
    </lineage>
</organism>
<name>A0ABU0P513_STRRH</name>
<keyword evidence="1" id="KW-0285">Flavoprotein</keyword>
<dbReference type="SUPFAM" id="SSF47203">
    <property type="entry name" value="Acyl-CoA dehydrogenase C-terminal domain-like"/>
    <property type="match status" value="1"/>
</dbReference>
<dbReference type="RefSeq" id="WP_307167898.1">
    <property type="nucleotide sequence ID" value="NZ_JAUSWV010000003.1"/>
</dbReference>
<evidence type="ECO:0000256" key="1">
    <source>
        <dbReference type="ARBA" id="ARBA00022630"/>
    </source>
</evidence>
<dbReference type="Gene3D" id="1.20.140.10">
    <property type="entry name" value="Butyryl-CoA Dehydrogenase, subunit A, domain 3"/>
    <property type="match status" value="1"/>
</dbReference>
<evidence type="ECO:0000313" key="4">
    <source>
        <dbReference type="EMBL" id="MDQ0585820.1"/>
    </source>
</evidence>
<feature type="region of interest" description="Disordered" evidence="2">
    <location>
        <begin position="293"/>
        <end position="336"/>
    </location>
</feature>
<dbReference type="InterPro" id="IPR046373">
    <property type="entry name" value="Acyl-CoA_Oxase/DH_mid-dom_sf"/>
</dbReference>
<evidence type="ECO:0000256" key="2">
    <source>
        <dbReference type="SAM" id="MobiDB-lite"/>
    </source>
</evidence>
<feature type="domain" description="Acyl-CoA dehydrogenase/oxidase C-terminal" evidence="3">
    <location>
        <begin position="159"/>
        <end position="293"/>
    </location>
</feature>
<comment type="caution">
    <text evidence="4">The sequence shown here is derived from an EMBL/GenBank/DDBJ whole genome shotgun (WGS) entry which is preliminary data.</text>
</comment>
<protein>
    <recommendedName>
        <fullName evidence="3">Acyl-CoA dehydrogenase/oxidase C-terminal domain-containing protein</fullName>
    </recommendedName>
</protein>
<dbReference type="Gene3D" id="2.40.110.10">
    <property type="entry name" value="Butyryl-CoA Dehydrogenase, subunit A, domain 2"/>
    <property type="match status" value="1"/>
</dbReference>
<reference evidence="4 5" key="1">
    <citation type="submission" date="2023-07" db="EMBL/GenBank/DDBJ databases">
        <title>Comparative genomics of wheat-associated soil bacteria to identify genetic determinants of phenazine resistance.</title>
        <authorList>
            <person name="Mouncey N."/>
        </authorList>
    </citation>
    <scope>NUCLEOTIDE SEQUENCE [LARGE SCALE GENOMIC DNA]</scope>
    <source>
        <strain evidence="4 5">B2I6</strain>
    </source>
</reference>
<accession>A0ABU0P513</accession>
<dbReference type="Proteomes" id="UP001230654">
    <property type="component" value="Unassembled WGS sequence"/>
</dbReference>
<evidence type="ECO:0000313" key="5">
    <source>
        <dbReference type="Proteomes" id="UP001230654"/>
    </source>
</evidence>
<evidence type="ECO:0000259" key="3">
    <source>
        <dbReference type="Pfam" id="PF00441"/>
    </source>
</evidence>
<gene>
    <name evidence="4" type="ORF">QF030_008088</name>
</gene>
<sequence length="336" mass="35068">MPAPDRSDGTAMGAAVLEMVAQGLSGPVLDRLAPGSTPRPYRVSTALGDTTTHNLLGTRCDLELHGPPDRLTARGHADHVLGLPDAGAVLVEGIRRYDGRRVLLLLPLDTPYTQVREQRLGALAGARYGHLEVTALAVPGHALLGTVQRHASLLHDAVAATRLGLARLLSDLARQAVCEALAHAQRRPFQDGVLAGRQAFGHAVAEAAAAVRMCHAVTRRAATASGPARWDRAVRAGAFVARAVPQSVGTACRLLGGQGFMDGHPMAAAYREAVFAPVLLGGQQRLVDSMRQRLAGEASPPTPADGQTPTDSQAQAQAQGVGRPGPQPVPVPGSMR</sequence>
<dbReference type="InterPro" id="IPR036250">
    <property type="entry name" value="AcylCo_DH-like_C"/>
</dbReference>
<dbReference type="EMBL" id="JAUSWV010000003">
    <property type="protein sequence ID" value="MDQ0585820.1"/>
    <property type="molecule type" value="Genomic_DNA"/>
</dbReference>
<feature type="compositionally biased region" description="Pro residues" evidence="2">
    <location>
        <begin position="325"/>
        <end position="336"/>
    </location>
</feature>
<proteinExistence type="predicted"/>